<dbReference type="EMBL" id="JAGZGG010000003">
    <property type="protein sequence ID" value="MBS5331287.1"/>
    <property type="molecule type" value="Genomic_DNA"/>
</dbReference>
<accession>A0A943DBN9</accession>
<comment type="caution">
    <text evidence="2">The sequence shown here is derived from an EMBL/GenBank/DDBJ whole genome shotgun (WGS) entry which is preliminary data.</text>
</comment>
<evidence type="ECO:0000259" key="1">
    <source>
        <dbReference type="Pfam" id="PF01510"/>
    </source>
</evidence>
<dbReference type="SUPFAM" id="SSF55846">
    <property type="entry name" value="N-acetylmuramoyl-L-alanine amidase-like"/>
    <property type="match status" value="1"/>
</dbReference>
<dbReference type="InterPro" id="IPR002502">
    <property type="entry name" value="Amidase_domain"/>
</dbReference>
<reference evidence="2" key="1">
    <citation type="submission" date="2021-02" db="EMBL/GenBank/DDBJ databases">
        <title>Infant gut strain persistence is associated with maternal origin, phylogeny, and functional potential including surface adhesion and iron acquisition.</title>
        <authorList>
            <person name="Lou Y.C."/>
        </authorList>
    </citation>
    <scope>NUCLEOTIDE SEQUENCE</scope>
    <source>
        <strain evidence="2">L3_101_000M1_dasL3_101_000M1_concoct_87</strain>
    </source>
</reference>
<proteinExistence type="predicted"/>
<dbReference type="Pfam" id="PF01510">
    <property type="entry name" value="Amidase_2"/>
    <property type="match status" value="1"/>
</dbReference>
<gene>
    <name evidence="2" type="ORF">KHY36_02005</name>
</gene>
<feature type="domain" description="N-acetylmuramoyl-L-alanine amidase" evidence="1">
    <location>
        <begin position="23"/>
        <end position="152"/>
    </location>
</feature>
<name>A0A943DBN9_9FIRM</name>
<dbReference type="Gene3D" id="3.40.80.10">
    <property type="entry name" value="Peptidoglycan recognition protein-like"/>
    <property type="match status" value="1"/>
</dbReference>
<dbReference type="AlphaFoldDB" id="A0A943DBN9"/>
<evidence type="ECO:0000313" key="2">
    <source>
        <dbReference type="EMBL" id="MBS5331287.1"/>
    </source>
</evidence>
<organism evidence="2 3">
    <name type="scientific">Subdoligranulum variabile</name>
    <dbReference type="NCBI Taxonomy" id="214851"/>
    <lineage>
        <taxon>Bacteria</taxon>
        <taxon>Bacillati</taxon>
        <taxon>Bacillota</taxon>
        <taxon>Clostridia</taxon>
        <taxon>Eubacteriales</taxon>
        <taxon>Oscillospiraceae</taxon>
        <taxon>Subdoligranulum</taxon>
    </lineage>
</organism>
<dbReference type="Proteomes" id="UP000759273">
    <property type="component" value="Unassembled WGS sequence"/>
</dbReference>
<dbReference type="InterPro" id="IPR036505">
    <property type="entry name" value="Amidase/PGRP_sf"/>
</dbReference>
<evidence type="ECO:0000313" key="3">
    <source>
        <dbReference type="Proteomes" id="UP000759273"/>
    </source>
</evidence>
<dbReference type="GO" id="GO:0009253">
    <property type="term" value="P:peptidoglycan catabolic process"/>
    <property type="evidence" value="ECO:0007669"/>
    <property type="project" value="InterPro"/>
</dbReference>
<dbReference type="GO" id="GO:0008745">
    <property type="term" value="F:N-acetylmuramoyl-L-alanine amidase activity"/>
    <property type="evidence" value="ECO:0007669"/>
    <property type="project" value="InterPro"/>
</dbReference>
<protein>
    <submittedName>
        <fullName evidence="2">N-acetylmuramoyl-L-alanine amidase</fullName>
    </submittedName>
</protein>
<sequence>MSDCSFVDLTCISPNCNRPRKYAVSKITPHHMAGNLTLAQIAAIEAKPSRQMSSNYAISSDGGIALLCHEADRSWCSSSPANDHRAITVEVANDQIGGQWHVSDAALEALVKLCVDICQRNPALKNGLNYTGDARGNLTKHSYFTSTACPGPYLGGKFSWLAEEVNKRLAGGVTVVGDTLRVGMALHLERTNLYIASASLAIAGVRTGTYYLWSTEVVNGRVRITNSTSNVGKYGKVTGWISVDDAKAGAGLRDQTTDSRGLTKIVIDYASNVQAMAVYNLAQQLDLVAPGYYRSRYIDAAKTAQYIEIGQISAGDAEHVTTLCKKAAIEYKIAA</sequence>